<dbReference type="Gene3D" id="2.30.42.10">
    <property type="match status" value="4"/>
</dbReference>
<feature type="domain" description="PDZ" evidence="1">
    <location>
        <begin position="176"/>
        <end position="227"/>
    </location>
</feature>
<reference evidence="2 3" key="1">
    <citation type="submission" date="2016-07" db="EMBL/GenBank/DDBJ databases">
        <title>Disparate Historic Effective Population Sizes Predicted by Modern Levels of Genome Diversity for the Scaled Quail (Callipepla squamata) and the Northern Bobwhite (Colinus virginianus): Inferences from First and Second Generation Draft Genome Assemblies for Sympatric New World Quail.</title>
        <authorList>
            <person name="Oldeschulte D.L."/>
            <person name="Halley Y.A."/>
            <person name="Bhattarai E.K."/>
            <person name="Brashear W.A."/>
            <person name="Hill J."/>
            <person name="Metz R.P."/>
            <person name="Johnson C.D."/>
            <person name="Rollins D."/>
            <person name="Peterson M.J."/>
            <person name="Bickhart D.M."/>
            <person name="Decker J.E."/>
            <person name="Seabury C.M."/>
        </authorList>
    </citation>
    <scope>NUCLEOTIDE SEQUENCE [LARGE SCALE GENOMIC DNA]</scope>
    <source>
        <strain evidence="2 3">Texas</strain>
        <tissue evidence="2">Leg muscle</tissue>
    </source>
</reference>
<dbReference type="PANTHER" id="PTHR19964:SF92">
    <property type="entry name" value="PATJ HOMOLOG"/>
    <property type="match status" value="1"/>
</dbReference>
<feature type="non-terminal residue" evidence="2">
    <location>
        <position position="1"/>
    </location>
</feature>
<dbReference type="CDD" id="cd06675">
    <property type="entry name" value="PDZ12_MUPP1-like"/>
    <property type="match status" value="1"/>
</dbReference>
<dbReference type="AlphaFoldDB" id="A0A226N531"/>
<dbReference type="PROSITE" id="PS50106">
    <property type="entry name" value="PDZ"/>
    <property type="match status" value="3"/>
</dbReference>
<gene>
    <name evidence="2" type="ORF">ASZ78_009346</name>
</gene>
<sequence>KALQLQVDGTDLRDASYEQAVEAMQNADNPVVFVVQSIISRPRAYGQSDSEPERTLFRNFPLRPSSVFSGMRCDVSWSSSSEDEFSYNWRKITQYYENLPGELHMAELEKGKTGLGLSLAGNKDQSRMNVFIVGIDPNGAAGKGGQLQIADELLQIDTAADSGVSSDVSSYENIQYVELPKDEEGLGIVISEEDTVNGVVIKSLTDNGAAAKDGRIKVGNRILAVDDEIVVGYPVEKAPGDSLGLSIAGGVGSLLGDIPIFISVMHPYGVAAQTQKLRVGDRIVSICGISTEGMTHSQAVSILKNASGTIELQVVAGGDVTVITGQQQGPPVSRLSLAGLTSTSIFQDDLGSVTI</sequence>
<protein>
    <recommendedName>
        <fullName evidence="1">PDZ domain-containing protein</fullName>
    </recommendedName>
</protein>
<dbReference type="InterPro" id="IPR051342">
    <property type="entry name" value="PDZ_scaffold"/>
</dbReference>
<dbReference type="EMBL" id="MCFN01000202">
    <property type="protein sequence ID" value="OXB62693.1"/>
    <property type="molecule type" value="Genomic_DNA"/>
</dbReference>
<proteinExistence type="predicted"/>
<dbReference type="STRING" id="9009.A0A226N531"/>
<dbReference type="InterPro" id="IPR036034">
    <property type="entry name" value="PDZ_sf"/>
</dbReference>
<name>A0A226N531_CALSU</name>
<comment type="caution">
    <text evidence="2">The sequence shown here is derived from an EMBL/GenBank/DDBJ whole genome shotgun (WGS) entry which is preliminary data.</text>
</comment>
<dbReference type="PANTHER" id="PTHR19964">
    <property type="entry name" value="MULTIPLE PDZ DOMAIN PROTEIN"/>
    <property type="match status" value="1"/>
</dbReference>
<dbReference type="Pfam" id="PF00595">
    <property type="entry name" value="PDZ"/>
    <property type="match status" value="2"/>
</dbReference>
<organism evidence="2 3">
    <name type="scientific">Callipepla squamata</name>
    <name type="common">Scaled quail</name>
    <dbReference type="NCBI Taxonomy" id="9009"/>
    <lineage>
        <taxon>Eukaryota</taxon>
        <taxon>Metazoa</taxon>
        <taxon>Chordata</taxon>
        <taxon>Craniata</taxon>
        <taxon>Vertebrata</taxon>
        <taxon>Euteleostomi</taxon>
        <taxon>Archelosauria</taxon>
        <taxon>Archosauria</taxon>
        <taxon>Dinosauria</taxon>
        <taxon>Saurischia</taxon>
        <taxon>Theropoda</taxon>
        <taxon>Coelurosauria</taxon>
        <taxon>Aves</taxon>
        <taxon>Neognathae</taxon>
        <taxon>Galloanserae</taxon>
        <taxon>Galliformes</taxon>
        <taxon>Odontophoridae</taxon>
        <taxon>Callipepla</taxon>
    </lineage>
</organism>
<feature type="domain" description="PDZ" evidence="1">
    <location>
        <begin position="232"/>
        <end position="318"/>
    </location>
</feature>
<evidence type="ECO:0000259" key="1">
    <source>
        <dbReference type="PROSITE" id="PS50106"/>
    </source>
</evidence>
<keyword evidence="3" id="KW-1185">Reference proteome</keyword>
<dbReference type="InterPro" id="IPR001478">
    <property type="entry name" value="PDZ"/>
</dbReference>
<evidence type="ECO:0000313" key="3">
    <source>
        <dbReference type="Proteomes" id="UP000198323"/>
    </source>
</evidence>
<dbReference type="OrthoDB" id="6022711at2759"/>
<dbReference type="SMART" id="SM00228">
    <property type="entry name" value="PDZ"/>
    <property type="match status" value="3"/>
</dbReference>
<dbReference type="Proteomes" id="UP000198323">
    <property type="component" value="Unassembled WGS sequence"/>
</dbReference>
<evidence type="ECO:0000313" key="2">
    <source>
        <dbReference type="EMBL" id="OXB62693.1"/>
    </source>
</evidence>
<feature type="domain" description="PDZ" evidence="1">
    <location>
        <begin position="105"/>
        <end position="157"/>
    </location>
</feature>
<dbReference type="SUPFAM" id="SSF50156">
    <property type="entry name" value="PDZ domain-like"/>
    <property type="match status" value="4"/>
</dbReference>
<accession>A0A226N531</accession>